<dbReference type="GO" id="GO:0016787">
    <property type="term" value="F:hydrolase activity"/>
    <property type="evidence" value="ECO:0007669"/>
    <property type="project" value="UniProtKB-KW"/>
</dbReference>
<evidence type="ECO:0000256" key="1">
    <source>
        <dbReference type="ARBA" id="ARBA00022723"/>
    </source>
</evidence>
<dbReference type="InterPro" id="IPR029052">
    <property type="entry name" value="Metallo-depent_PP-like"/>
</dbReference>
<name>A0A3N6MBH0_NATCH</name>
<evidence type="ECO:0000259" key="5">
    <source>
        <dbReference type="Pfam" id="PF00149"/>
    </source>
</evidence>
<dbReference type="InterPro" id="IPR004843">
    <property type="entry name" value="Calcineurin-like_PHP"/>
</dbReference>
<dbReference type="PANTHER" id="PTHR42988">
    <property type="entry name" value="PHOSPHOHYDROLASE"/>
    <property type="match status" value="1"/>
</dbReference>
<proteinExistence type="inferred from homology"/>
<organism evidence="6 7">
    <name type="scientific">Natrarchaeobius chitinivorans</name>
    <dbReference type="NCBI Taxonomy" id="1679083"/>
    <lineage>
        <taxon>Archaea</taxon>
        <taxon>Methanobacteriati</taxon>
        <taxon>Methanobacteriota</taxon>
        <taxon>Stenosarchaea group</taxon>
        <taxon>Halobacteria</taxon>
        <taxon>Halobacteriales</taxon>
        <taxon>Natrialbaceae</taxon>
        <taxon>Natrarchaeobius</taxon>
    </lineage>
</organism>
<accession>A0A3N6MBH0</accession>
<keyword evidence="2" id="KW-0378">Hydrolase</keyword>
<comment type="caution">
    <text evidence="6">The sequence shown here is derived from an EMBL/GenBank/DDBJ whole genome shotgun (WGS) entry which is preliminary data.</text>
</comment>
<evidence type="ECO:0000256" key="2">
    <source>
        <dbReference type="ARBA" id="ARBA00022801"/>
    </source>
</evidence>
<feature type="domain" description="Calcineurin-like phosphoesterase" evidence="5">
    <location>
        <begin position="31"/>
        <end position="236"/>
    </location>
</feature>
<dbReference type="GO" id="GO:0046872">
    <property type="term" value="F:metal ion binding"/>
    <property type="evidence" value="ECO:0007669"/>
    <property type="project" value="UniProtKB-KW"/>
</dbReference>
<dbReference type="Pfam" id="PF00149">
    <property type="entry name" value="Metallophos"/>
    <property type="match status" value="1"/>
</dbReference>
<dbReference type="PANTHER" id="PTHR42988:SF2">
    <property type="entry name" value="CYCLIC NUCLEOTIDE PHOSPHODIESTERASE CBUA0032-RELATED"/>
    <property type="match status" value="1"/>
</dbReference>
<evidence type="ECO:0000256" key="3">
    <source>
        <dbReference type="ARBA" id="ARBA00023004"/>
    </source>
</evidence>
<keyword evidence="7" id="KW-1185">Reference proteome</keyword>
<evidence type="ECO:0000313" key="6">
    <source>
        <dbReference type="EMBL" id="RQG99937.1"/>
    </source>
</evidence>
<dbReference type="SUPFAM" id="SSF56300">
    <property type="entry name" value="Metallo-dependent phosphatases"/>
    <property type="match status" value="1"/>
</dbReference>
<dbReference type="AlphaFoldDB" id="A0A3N6MBH0"/>
<evidence type="ECO:0000256" key="4">
    <source>
        <dbReference type="ARBA" id="ARBA00025742"/>
    </source>
</evidence>
<dbReference type="Proteomes" id="UP000281431">
    <property type="component" value="Unassembled WGS sequence"/>
</dbReference>
<dbReference type="OrthoDB" id="7513at2157"/>
<sequence length="329" mass="36088">MGTGTADRGRESTVGPTIGRFLEPSASTRTRIAVVGDIHLSIDTHGTWKVLHRTERRLSTVIADCELDDLDGIIFAGDLTRSGSHREFESFDELVEPLEVPWVAIPGNHDVPPWDGRNPDGSLTRDEFAAAYADGSFPTVARFGGVDVVGLNTASTPDDRLSGWGGDVSDEQLAALDDRLSSLENPIVCCHHNLYPLAEQPEAEPWEWFSLDRPAALEAVLSNHDVPLVVSAHHHLPAATVRDDLRELIVPPVCSFPQAYCVLEIDERGTTARLVPLATPEETVEAYWHAATGDPLGRGVLEMASSRLERLPLVDERADDERPNCEERR</sequence>
<dbReference type="Gene3D" id="3.60.21.10">
    <property type="match status" value="1"/>
</dbReference>
<protein>
    <recommendedName>
        <fullName evidence="5">Calcineurin-like phosphoesterase domain-containing protein</fullName>
    </recommendedName>
</protein>
<dbReference type="InterPro" id="IPR050884">
    <property type="entry name" value="CNP_phosphodiesterase-III"/>
</dbReference>
<dbReference type="EMBL" id="REFZ01000007">
    <property type="protein sequence ID" value="RQG99937.1"/>
    <property type="molecule type" value="Genomic_DNA"/>
</dbReference>
<evidence type="ECO:0000313" key="7">
    <source>
        <dbReference type="Proteomes" id="UP000281431"/>
    </source>
</evidence>
<keyword evidence="3" id="KW-0408">Iron</keyword>
<gene>
    <name evidence="6" type="ORF">EA472_11960</name>
</gene>
<comment type="similarity">
    <text evidence="4">Belongs to the cyclic nucleotide phosphodiesterase class-III family.</text>
</comment>
<reference evidence="6 7" key="1">
    <citation type="submission" date="2018-10" db="EMBL/GenBank/DDBJ databases">
        <title>Natrarchaeobius chitinivorans gen. nov., sp. nov., and Natrarchaeobius haloalkaliphilus sp. nov., alkaliphilic, chitin-utilizing haloarchaea from hypersaline alkaline lakes.</title>
        <authorList>
            <person name="Sorokin D.Y."/>
            <person name="Elcheninov A.G."/>
            <person name="Kostrikina N.A."/>
            <person name="Bale N.J."/>
            <person name="Sinninghe Damste J.S."/>
            <person name="Khijniak T.V."/>
            <person name="Kublanov I.V."/>
            <person name="Toshchakov S.V."/>
        </authorList>
    </citation>
    <scope>NUCLEOTIDE SEQUENCE [LARGE SCALE GENOMIC DNA]</scope>
    <source>
        <strain evidence="6 7">AArcht7</strain>
    </source>
</reference>
<keyword evidence="1" id="KW-0479">Metal-binding</keyword>